<dbReference type="PROSITE" id="PS01124">
    <property type="entry name" value="HTH_ARAC_FAMILY_2"/>
    <property type="match status" value="1"/>
</dbReference>
<dbReference type="EMBL" id="CACRTG010000013">
    <property type="protein sequence ID" value="VYT10252.1"/>
    <property type="molecule type" value="Genomic_DNA"/>
</dbReference>
<feature type="domain" description="HTH araC/xylS-type" evidence="2">
    <location>
        <begin position="148"/>
        <end position="245"/>
    </location>
</feature>
<dbReference type="InterPro" id="IPR018060">
    <property type="entry name" value="HTH_AraC"/>
</dbReference>
<protein>
    <submittedName>
        <fullName evidence="3">DNA-binding transcriptional regulator AraC</fullName>
    </submittedName>
</protein>
<reference evidence="3" key="1">
    <citation type="submission" date="2019-11" db="EMBL/GenBank/DDBJ databases">
        <authorList>
            <person name="Feng L."/>
        </authorList>
    </citation>
    <scope>NUCLEOTIDE SEQUENCE</scope>
    <source>
        <strain evidence="3">CnexileLFYP112</strain>
    </source>
</reference>
<sequence>MKVINKIFWDTDNISMITNHLDADIHSHLMLQLFVGIDDYVEIIINDIRIKCDVIIVNKNVAHSFSAKGKLYFSSIIDPTSVYGKKLIDKMGKRDFLIYDQIDTYELSRQVKRLLHNTNVEQYKHFYKYLLNYLELSMYKHTYDERISNIFQILDTCKCTDHSIKHLADNVFLSSSRLSHLFKEQTGIPLKSYIILHQMERAFDELFAGKNITKASMIAGFDSPSHFASTVKKMMGMTVSLSLKDSEFLKVY</sequence>
<accession>A0A6N2U0A9</accession>
<organism evidence="3">
    <name type="scientific">[Clostridium] nexile</name>
    <dbReference type="NCBI Taxonomy" id="29361"/>
    <lineage>
        <taxon>Bacteria</taxon>
        <taxon>Bacillati</taxon>
        <taxon>Bacillota</taxon>
        <taxon>Clostridia</taxon>
        <taxon>Lachnospirales</taxon>
        <taxon>Lachnospiraceae</taxon>
        <taxon>Tyzzerella</taxon>
    </lineage>
</organism>
<dbReference type="Pfam" id="PF12833">
    <property type="entry name" value="HTH_18"/>
    <property type="match status" value="1"/>
</dbReference>
<proteinExistence type="predicted"/>
<evidence type="ECO:0000256" key="1">
    <source>
        <dbReference type="ARBA" id="ARBA00023125"/>
    </source>
</evidence>
<evidence type="ECO:0000313" key="3">
    <source>
        <dbReference type="EMBL" id="VYT10252.1"/>
    </source>
</evidence>
<dbReference type="SMART" id="SM00342">
    <property type="entry name" value="HTH_ARAC"/>
    <property type="match status" value="1"/>
</dbReference>
<dbReference type="PANTHER" id="PTHR43280:SF2">
    <property type="entry name" value="HTH-TYPE TRANSCRIPTIONAL REGULATOR EXSA"/>
    <property type="match status" value="1"/>
</dbReference>
<dbReference type="PANTHER" id="PTHR43280">
    <property type="entry name" value="ARAC-FAMILY TRANSCRIPTIONAL REGULATOR"/>
    <property type="match status" value="1"/>
</dbReference>
<dbReference type="GO" id="GO:0003700">
    <property type="term" value="F:DNA-binding transcription factor activity"/>
    <property type="evidence" value="ECO:0007669"/>
    <property type="project" value="InterPro"/>
</dbReference>
<evidence type="ECO:0000259" key="2">
    <source>
        <dbReference type="PROSITE" id="PS01124"/>
    </source>
</evidence>
<dbReference type="GO" id="GO:0043565">
    <property type="term" value="F:sequence-specific DNA binding"/>
    <property type="evidence" value="ECO:0007669"/>
    <property type="project" value="InterPro"/>
</dbReference>
<dbReference type="Gene3D" id="1.10.10.60">
    <property type="entry name" value="Homeodomain-like"/>
    <property type="match status" value="1"/>
</dbReference>
<name>A0A6N2U0A9_9FIRM</name>
<dbReference type="AlphaFoldDB" id="A0A6N2U0A9"/>
<keyword evidence="1 3" id="KW-0238">DNA-binding</keyword>
<gene>
    <name evidence="3" type="ORF">CNLFYP112_01816</name>
</gene>